<keyword evidence="3" id="KW-1185">Reference proteome</keyword>
<evidence type="ECO:0000259" key="1">
    <source>
        <dbReference type="Pfam" id="PF04014"/>
    </source>
</evidence>
<gene>
    <name evidence="2" type="ORF">CINF_1390</name>
</gene>
<dbReference type="PANTHER" id="PTHR40516">
    <property type="entry name" value="ANTITOXIN CHPS-RELATED"/>
    <property type="match status" value="1"/>
</dbReference>
<dbReference type="Pfam" id="PF04014">
    <property type="entry name" value="MazE_antitoxin"/>
    <property type="match status" value="1"/>
</dbReference>
<dbReference type="InterPro" id="IPR007159">
    <property type="entry name" value="SpoVT-AbrB_dom"/>
</dbReference>
<feature type="domain" description="SpoVT-AbrB" evidence="1">
    <location>
        <begin position="7"/>
        <end position="48"/>
    </location>
</feature>
<dbReference type="Gene3D" id="2.10.260.10">
    <property type="match status" value="1"/>
</dbReference>
<evidence type="ECO:0000313" key="3">
    <source>
        <dbReference type="Proteomes" id="UP000509414"/>
    </source>
</evidence>
<dbReference type="SUPFAM" id="SSF89447">
    <property type="entry name" value="AbrB/MazE/MraZ-like"/>
    <property type="match status" value="1"/>
</dbReference>
<organism evidence="2 3">
    <name type="scientific">Candidatus Campylobacter infans</name>
    <dbReference type="NCBI Taxonomy" id="2561898"/>
    <lineage>
        <taxon>Bacteria</taxon>
        <taxon>Pseudomonadati</taxon>
        <taxon>Campylobacterota</taxon>
        <taxon>Epsilonproteobacteria</taxon>
        <taxon>Campylobacterales</taxon>
        <taxon>Campylobacteraceae</taxon>
        <taxon>Campylobacter</taxon>
    </lineage>
</organism>
<dbReference type="PANTHER" id="PTHR40516:SF1">
    <property type="entry name" value="ANTITOXIN CHPS-RELATED"/>
    <property type="match status" value="1"/>
</dbReference>
<sequence>MQVRLNKLGNSMVIRVPNFLIKQLNLKENTPLNLSIVKNKLIVEKSKDEMAILCEKITDENLNIYDDFSKVGKEW</sequence>
<dbReference type="Proteomes" id="UP000509414">
    <property type="component" value="Chromosome"/>
</dbReference>
<dbReference type="GO" id="GO:0097351">
    <property type="term" value="F:toxin sequestering activity"/>
    <property type="evidence" value="ECO:0007669"/>
    <property type="project" value="InterPro"/>
</dbReference>
<dbReference type="EMBL" id="CP049075">
    <property type="protein sequence ID" value="QLI05875.1"/>
    <property type="molecule type" value="Genomic_DNA"/>
</dbReference>
<reference evidence="2 3" key="1">
    <citation type="submission" date="2020-02" db="EMBL/GenBank/DDBJ databases">
        <title>Complete genome sequence of the novel Campylobacter species Candidatus Campylobacter infans.</title>
        <authorList>
            <person name="Duim B."/>
            <person name="Zomer A."/>
            <person name="van der Graaf L."/>
            <person name="Wagenaar J."/>
        </authorList>
    </citation>
    <scope>NUCLEOTIDE SEQUENCE [LARGE SCALE GENOMIC DNA]</scope>
    <source>
        <strain evidence="2 3">19S00001</strain>
    </source>
</reference>
<dbReference type="InterPro" id="IPR039052">
    <property type="entry name" value="Antitox_PemI-like"/>
</dbReference>
<protein>
    <submittedName>
        <fullName evidence="2">Toxin-antitoxin system, antitoxin component, MazE family</fullName>
    </submittedName>
</protein>
<accession>A0A7H9CKP9</accession>
<name>A0A7H9CKP9_9BACT</name>
<dbReference type="GO" id="GO:0003677">
    <property type="term" value="F:DNA binding"/>
    <property type="evidence" value="ECO:0007669"/>
    <property type="project" value="InterPro"/>
</dbReference>
<dbReference type="InterPro" id="IPR037914">
    <property type="entry name" value="SpoVT-AbrB_sf"/>
</dbReference>
<evidence type="ECO:0000313" key="2">
    <source>
        <dbReference type="EMBL" id="QLI05875.1"/>
    </source>
</evidence>
<dbReference type="KEGG" id="cinf:CINF_1390"/>
<dbReference type="AlphaFoldDB" id="A0A7H9CKP9"/>
<proteinExistence type="predicted"/>
<dbReference type="RefSeq" id="WP_179975014.1">
    <property type="nucleotide sequence ID" value="NZ_CP049075.1"/>
</dbReference>